<gene>
    <name evidence="3" type="ORF">C7457_0751</name>
</gene>
<dbReference type="AlphaFoldDB" id="A0A420W983"/>
<dbReference type="SMART" id="SM00028">
    <property type="entry name" value="TPR"/>
    <property type="match status" value="4"/>
</dbReference>
<accession>A0A420W983</accession>
<dbReference type="InterPro" id="IPR041166">
    <property type="entry name" value="Rubredoxin_2"/>
</dbReference>
<dbReference type="InterPro" id="IPR011990">
    <property type="entry name" value="TPR-like_helical_dom_sf"/>
</dbReference>
<dbReference type="Pfam" id="PF18073">
    <property type="entry name" value="Zn_ribbon_LapB"/>
    <property type="match status" value="1"/>
</dbReference>
<organism evidence="3 4">
    <name type="scientific">Thermovibrio guaymasensis</name>
    <dbReference type="NCBI Taxonomy" id="240167"/>
    <lineage>
        <taxon>Bacteria</taxon>
        <taxon>Pseudomonadati</taxon>
        <taxon>Aquificota</taxon>
        <taxon>Aquificia</taxon>
        <taxon>Desulfurobacteriales</taxon>
        <taxon>Desulfurobacteriaceae</taxon>
        <taxon>Thermovibrio</taxon>
    </lineage>
</organism>
<dbReference type="Pfam" id="PF13181">
    <property type="entry name" value="TPR_8"/>
    <property type="match status" value="1"/>
</dbReference>
<proteinExistence type="predicted"/>
<dbReference type="RefSeq" id="WP_121170129.1">
    <property type="nucleotide sequence ID" value="NZ_RBIE01000001.1"/>
</dbReference>
<comment type="caution">
    <text evidence="3">The sequence shown here is derived from an EMBL/GenBank/DDBJ whole genome shotgun (WGS) entry which is preliminary data.</text>
</comment>
<evidence type="ECO:0000313" key="3">
    <source>
        <dbReference type="EMBL" id="RKQ63867.1"/>
    </source>
</evidence>
<reference evidence="3 4" key="1">
    <citation type="submission" date="2018-10" db="EMBL/GenBank/DDBJ databases">
        <title>Genomic Encyclopedia of Type Strains, Phase IV (KMG-IV): sequencing the most valuable type-strain genomes for metagenomic binning, comparative biology and taxonomic classification.</title>
        <authorList>
            <person name="Goeker M."/>
        </authorList>
    </citation>
    <scope>NUCLEOTIDE SEQUENCE [LARGE SCALE GENOMIC DNA]</scope>
    <source>
        <strain evidence="3 4">DSM 15521</strain>
    </source>
</reference>
<dbReference type="SUPFAM" id="SSF48452">
    <property type="entry name" value="TPR-like"/>
    <property type="match status" value="1"/>
</dbReference>
<sequence length="353" mass="41405">MIFRKLKNLFKKRKDFDLESYLKKLSINRQDLIKTISDIDLDSPINAYLTLAILLKEKGEYYKSLKVLERLRKENLTPYEERLVILNLALVYKAAGFLDRAEDALKEGINRFPDESFFYYELARIRAISGKFEESVELLEKASQLKEEFYDELIHTKLYLADRYIDEGRTDKASRIVRKTNLKVPIPLLYYVLSKLYYSVGEGEKGYKSALKGIKLSPKHAYPFIQVIENFGELTYERLKEIIEISHFSLPAVSKGVEFLLREGNTDEALSLLDRYSLNGGKFSASLFETYLKLMWERGQRKQVVNKVIQYLDTLKKKEKLFKCENCGYRTDNFDWVCPRCKSWESLEINSEV</sequence>
<dbReference type="Proteomes" id="UP000280881">
    <property type="component" value="Unassembled WGS sequence"/>
</dbReference>
<evidence type="ECO:0000256" key="1">
    <source>
        <dbReference type="ARBA" id="ARBA00022723"/>
    </source>
</evidence>
<name>A0A420W983_9BACT</name>
<protein>
    <submittedName>
        <fullName evidence="3">Lipopolysaccharide biosynthesis regulator YciM</fullName>
    </submittedName>
</protein>
<dbReference type="OrthoDB" id="507476at2"/>
<dbReference type="InterPro" id="IPR019734">
    <property type="entry name" value="TPR_rpt"/>
</dbReference>
<dbReference type="EMBL" id="RBIE01000001">
    <property type="protein sequence ID" value="RKQ63867.1"/>
    <property type="molecule type" value="Genomic_DNA"/>
</dbReference>
<dbReference type="Gene3D" id="1.25.40.10">
    <property type="entry name" value="Tetratricopeptide repeat domain"/>
    <property type="match status" value="1"/>
</dbReference>
<dbReference type="GO" id="GO:0046872">
    <property type="term" value="F:metal ion binding"/>
    <property type="evidence" value="ECO:0007669"/>
    <property type="project" value="UniProtKB-KW"/>
</dbReference>
<dbReference type="CDD" id="cd00350">
    <property type="entry name" value="rubredoxin_like"/>
    <property type="match status" value="1"/>
</dbReference>
<evidence type="ECO:0000259" key="2">
    <source>
        <dbReference type="Pfam" id="PF18073"/>
    </source>
</evidence>
<evidence type="ECO:0000313" key="4">
    <source>
        <dbReference type="Proteomes" id="UP000280881"/>
    </source>
</evidence>
<feature type="domain" description="LapB rubredoxin metal binding" evidence="2">
    <location>
        <begin position="322"/>
        <end position="348"/>
    </location>
</feature>
<keyword evidence="4" id="KW-1185">Reference proteome</keyword>
<keyword evidence="1" id="KW-0479">Metal-binding</keyword>